<organism evidence="1 2">
    <name type="scientific">Pseudooctadecabacter jejudonensis</name>
    <dbReference type="NCBI Taxonomy" id="1391910"/>
    <lineage>
        <taxon>Bacteria</taxon>
        <taxon>Pseudomonadati</taxon>
        <taxon>Pseudomonadota</taxon>
        <taxon>Alphaproteobacteria</taxon>
        <taxon>Rhodobacterales</taxon>
        <taxon>Paracoccaceae</taxon>
        <taxon>Pseudooctadecabacter</taxon>
    </lineage>
</organism>
<sequence length="59" mass="6950">MIFPMTGFVRLFGFVKMTVNLLTSRWNFGSLRRLVRRGLRATRCVGKYNHKSSRWPSSE</sequence>
<gene>
    <name evidence="1" type="ORF">PSJ8397_03336</name>
</gene>
<evidence type="ECO:0000313" key="1">
    <source>
        <dbReference type="EMBL" id="SLN62796.1"/>
    </source>
</evidence>
<dbReference type="EMBL" id="FWFT01000007">
    <property type="protein sequence ID" value="SLN62796.1"/>
    <property type="molecule type" value="Genomic_DNA"/>
</dbReference>
<reference evidence="1 2" key="1">
    <citation type="submission" date="2017-03" db="EMBL/GenBank/DDBJ databases">
        <authorList>
            <person name="Afonso C.L."/>
            <person name="Miller P.J."/>
            <person name="Scott M.A."/>
            <person name="Spackman E."/>
            <person name="Goraichik I."/>
            <person name="Dimitrov K.M."/>
            <person name="Suarez D.L."/>
            <person name="Swayne D.E."/>
        </authorList>
    </citation>
    <scope>NUCLEOTIDE SEQUENCE [LARGE SCALE GENOMIC DNA]</scope>
    <source>
        <strain evidence="1 2">CECT 8397</strain>
    </source>
</reference>
<protein>
    <submittedName>
        <fullName evidence="1">Uncharacterized protein</fullName>
    </submittedName>
</protein>
<evidence type="ECO:0000313" key="2">
    <source>
        <dbReference type="Proteomes" id="UP000193623"/>
    </source>
</evidence>
<dbReference type="AlphaFoldDB" id="A0A1Y5TIH9"/>
<proteinExistence type="predicted"/>
<dbReference type="Proteomes" id="UP000193623">
    <property type="component" value="Unassembled WGS sequence"/>
</dbReference>
<accession>A0A1Y5TIH9</accession>
<keyword evidence="2" id="KW-1185">Reference proteome</keyword>
<name>A0A1Y5TIH9_9RHOB</name>